<reference evidence="2 3" key="1">
    <citation type="journal article" date="2014" name="J Genomics">
        <title>Draft Genome Sequence of the Extremely Halophilic Phototrophic Purple Sulfur Bacterium Halorhodospira halochloris.</title>
        <authorList>
            <person name="Singh K.S."/>
            <person name="Kirksey J."/>
            <person name="Hoff W.D."/>
            <person name="Deole R."/>
        </authorList>
    </citation>
    <scope>NUCLEOTIDE SEQUENCE [LARGE SCALE GENOMIC DNA]</scope>
    <source>
        <strain evidence="2 3">A</strain>
    </source>
</reference>
<gene>
    <name evidence="2" type="ORF">M911_06465</name>
</gene>
<accession>W8KI45</accession>
<name>W8KI45_9GAMM</name>
<dbReference type="SUPFAM" id="SSF109604">
    <property type="entry name" value="HD-domain/PDEase-like"/>
    <property type="match status" value="1"/>
</dbReference>
<protein>
    <submittedName>
        <fullName evidence="2">Phosphohydrolase</fullName>
    </submittedName>
</protein>
<dbReference type="Pfam" id="PF01966">
    <property type="entry name" value="HD"/>
    <property type="match status" value="1"/>
</dbReference>
<evidence type="ECO:0000313" key="2">
    <source>
        <dbReference type="EMBL" id="AHK78858.1"/>
    </source>
</evidence>
<dbReference type="GO" id="GO:0008832">
    <property type="term" value="F:dGTPase activity"/>
    <property type="evidence" value="ECO:0007669"/>
    <property type="project" value="TreeGrafter"/>
</dbReference>
<dbReference type="CDD" id="cd00077">
    <property type="entry name" value="HDc"/>
    <property type="match status" value="1"/>
</dbReference>
<dbReference type="InterPro" id="IPR003607">
    <property type="entry name" value="HD/PDEase_dom"/>
</dbReference>
<keyword evidence="2" id="KW-0378">Hydrolase</keyword>
<reference evidence="3" key="2">
    <citation type="submission" date="2014-02" db="EMBL/GenBank/DDBJ databases">
        <title>Draft Genome Sequence of extremely halophilic bacteria Halorhodospira halochloris.</title>
        <authorList>
            <person name="Singh K.S."/>
        </authorList>
    </citation>
    <scope>NUCLEOTIDE SEQUENCE [LARGE SCALE GENOMIC DNA]</scope>
    <source>
        <strain evidence="3">A</strain>
    </source>
</reference>
<dbReference type="InterPro" id="IPR045509">
    <property type="entry name" value="HD_assoc_2"/>
</dbReference>
<dbReference type="PANTHER" id="PTHR11373:SF4">
    <property type="entry name" value="DEOXYNUCLEOSIDE TRIPHOSPHATE TRIPHOSPHOHYDROLASE SAMHD1"/>
    <property type="match status" value="1"/>
</dbReference>
<dbReference type="SMART" id="SM00471">
    <property type="entry name" value="HDc"/>
    <property type="match status" value="1"/>
</dbReference>
<dbReference type="Pfam" id="PF19276">
    <property type="entry name" value="HD_assoc_2"/>
    <property type="match status" value="1"/>
</dbReference>
<dbReference type="PANTHER" id="PTHR11373">
    <property type="entry name" value="DEOXYNUCLEOSIDE TRIPHOSPHATE TRIPHOSPHOHYDROLASE"/>
    <property type="match status" value="1"/>
</dbReference>
<dbReference type="KEGG" id="hhc:M911_06465"/>
<dbReference type="GO" id="GO:0006203">
    <property type="term" value="P:dGTP catabolic process"/>
    <property type="evidence" value="ECO:0007669"/>
    <property type="project" value="TreeGrafter"/>
</dbReference>
<organism evidence="2 3">
    <name type="scientific">Ectothiorhodospira haloalkaliphila</name>
    <dbReference type="NCBI Taxonomy" id="421628"/>
    <lineage>
        <taxon>Bacteria</taxon>
        <taxon>Pseudomonadati</taxon>
        <taxon>Pseudomonadota</taxon>
        <taxon>Gammaproteobacteria</taxon>
        <taxon>Chromatiales</taxon>
        <taxon>Ectothiorhodospiraceae</taxon>
        <taxon>Ectothiorhodospira</taxon>
    </lineage>
</organism>
<proteinExistence type="predicted"/>
<evidence type="ECO:0000259" key="1">
    <source>
        <dbReference type="SMART" id="SM00471"/>
    </source>
</evidence>
<dbReference type="PATRIC" id="fig|1354791.3.peg.1752"/>
<dbReference type="AlphaFoldDB" id="W8KI45"/>
<feature type="domain" description="HD/PDEase" evidence="1">
    <location>
        <begin position="45"/>
        <end position="177"/>
    </location>
</feature>
<dbReference type="Gene3D" id="1.10.3210.10">
    <property type="entry name" value="Hypothetical protein af1432"/>
    <property type="match status" value="1"/>
</dbReference>
<dbReference type="InterPro" id="IPR050135">
    <property type="entry name" value="dGTPase-like"/>
</dbReference>
<dbReference type="RefSeq" id="WP_025281266.1">
    <property type="nucleotide sequence ID" value="NZ_CP007268.1"/>
</dbReference>
<dbReference type="Proteomes" id="UP000019442">
    <property type="component" value="Chromosome"/>
</dbReference>
<dbReference type="OrthoDB" id="9803619at2"/>
<evidence type="ECO:0000313" key="3">
    <source>
        <dbReference type="Proteomes" id="UP000019442"/>
    </source>
</evidence>
<sequence length="422" mass="46574">MVIRDPVHGDIELSALEQAVLDLPDVQRLRGIKQLGTASYVYPGALHTRFDHSLGACALAHRMLEGLRRQGTPVPADLEDLIGVGALLHDVTHVPFGHTLEDERRLFPRHDKGDRMSRLLKGALGEALEKLGILGEIAGLLGEAPGHLPGWAGEIIASTLDADLLDYLRRDSRFTGLAQDYDDRVFRYFTVADDHLALRMARHGMDRPDARSEVVQLLRMRYFLTERVYYHHTKVVAGAMISKAVELAMQAQWLTEPELLHLNDWTLLDRLEQPGSPPGARHLAQGLARRRLLKRGYVLSASSLDESERAALVGLYHDSGTRRAEAEAVLASELGVSPEEVIVYCPALTVMKEARAWVETASGLRRLNDPASAACAEISALEARYAGLWRFYVFTPEAVAGRAAELASGYFGHPGEYAPSVK</sequence>
<keyword evidence="3" id="KW-1185">Reference proteome</keyword>
<dbReference type="HOGENOM" id="CLU_026821_3_1_6"/>
<dbReference type="InterPro" id="IPR006674">
    <property type="entry name" value="HD_domain"/>
</dbReference>
<dbReference type="EMBL" id="CP007268">
    <property type="protein sequence ID" value="AHK78858.1"/>
    <property type="molecule type" value="Genomic_DNA"/>
</dbReference>